<dbReference type="AlphaFoldDB" id="A0A9D9IF02"/>
<protein>
    <submittedName>
        <fullName evidence="1">Uncharacterized protein</fullName>
    </submittedName>
</protein>
<sequence length="195" mass="22854">MRRTEKEKSMPPGELLRQAENQLVSALCGIRENPDGWLPHTVYVEEEGDCPVYTMYRLLDIRKDGGCTLYNPQTGEHFTSRHLREINIEWLVTLWERYLELRPEKRAASVPETCPGKGTDIRVFVWYCGLTGRNVSDDRLVRMWKESPLRSTENPEDETLYEVECLTLDELAERINDDCFAYTEDYVRFIDMGHL</sequence>
<comment type="caution">
    <text evidence="1">The sequence shown here is derived from an EMBL/GenBank/DDBJ whole genome shotgun (WGS) entry which is preliminary data.</text>
</comment>
<organism evidence="1 2">
    <name type="scientific">Candidatus Cryptobacteroides faecavium</name>
    <dbReference type="NCBI Taxonomy" id="2840762"/>
    <lineage>
        <taxon>Bacteria</taxon>
        <taxon>Pseudomonadati</taxon>
        <taxon>Bacteroidota</taxon>
        <taxon>Bacteroidia</taxon>
        <taxon>Bacteroidales</taxon>
        <taxon>Candidatus Cryptobacteroides</taxon>
    </lineage>
</organism>
<accession>A0A9D9IF02</accession>
<proteinExistence type="predicted"/>
<dbReference type="EMBL" id="JADIMB010000017">
    <property type="protein sequence ID" value="MBO8470411.1"/>
    <property type="molecule type" value="Genomic_DNA"/>
</dbReference>
<reference evidence="1" key="1">
    <citation type="submission" date="2020-10" db="EMBL/GenBank/DDBJ databases">
        <authorList>
            <person name="Gilroy R."/>
        </authorList>
    </citation>
    <scope>NUCLEOTIDE SEQUENCE</scope>
    <source>
        <strain evidence="1">B2-22910</strain>
    </source>
</reference>
<reference evidence="1" key="2">
    <citation type="journal article" date="2021" name="PeerJ">
        <title>Extensive microbial diversity within the chicken gut microbiome revealed by metagenomics and culture.</title>
        <authorList>
            <person name="Gilroy R."/>
            <person name="Ravi A."/>
            <person name="Getino M."/>
            <person name="Pursley I."/>
            <person name="Horton D.L."/>
            <person name="Alikhan N.F."/>
            <person name="Baker D."/>
            <person name="Gharbi K."/>
            <person name="Hall N."/>
            <person name="Watson M."/>
            <person name="Adriaenssens E.M."/>
            <person name="Foster-Nyarko E."/>
            <person name="Jarju S."/>
            <person name="Secka A."/>
            <person name="Antonio M."/>
            <person name="Oren A."/>
            <person name="Chaudhuri R.R."/>
            <person name="La Ragione R."/>
            <person name="Hildebrand F."/>
            <person name="Pallen M.J."/>
        </authorList>
    </citation>
    <scope>NUCLEOTIDE SEQUENCE</scope>
    <source>
        <strain evidence="1">B2-22910</strain>
    </source>
</reference>
<dbReference type="Proteomes" id="UP000823603">
    <property type="component" value="Unassembled WGS sequence"/>
</dbReference>
<evidence type="ECO:0000313" key="2">
    <source>
        <dbReference type="Proteomes" id="UP000823603"/>
    </source>
</evidence>
<name>A0A9D9IF02_9BACT</name>
<gene>
    <name evidence="1" type="ORF">IAB82_01290</name>
</gene>
<evidence type="ECO:0000313" key="1">
    <source>
        <dbReference type="EMBL" id="MBO8470411.1"/>
    </source>
</evidence>